<evidence type="ECO:0000256" key="3">
    <source>
        <dbReference type="ARBA" id="ARBA00023054"/>
    </source>
</evidence>
<name>A0AAU6PFN5_9GAMM</name>
<comment type="function">
    <text evidence="1">Involved in DNA recombination.</text>
</comment>
<gene>
    <name evidence="7" type="ORF">Ctma_0550</name>
</gene>
<evidence type="ECO:0000256" key="1">
    <source>
        <dbReference type="ARBA" id="ARBA00003416"/>
    </source>
</evidence>
<dbReference type="EMBL" id="CP138327">
    <property type="protein sequence ID" value="WXT99846.1"/>
    <property type="molecule type" value="Genomic_DNA"/>
</dbReference>
<dbReference type="Pfam" id="PF02646">
    <property type="entry name" value="RmuC"/>
    <property type="match status" value="1"/>
</dbReference>
<feature type="coiled-coil region" evidence="5">
    <location>
        <begin position="47"/>
        <end position="81"/>
    </location>
</feature>
<keyword evidence="6" id="KW-0472">Membrane</keyword>
<keyword evidence="4" id="KW-0233">DNA recombination</keyword>
<accession>A0AAU6PFN5</accession>
<reference evidence="7" key="1">
    <citation type="submission" date="2023-10" db="EMBL/GenBank/DDBJ databases">
        <title>The first scallop-associated chemosynthetic bacterial symbiont.</title>
        <authorList>
            <person name="Lin Y.-T."/>
            <person name="Sun J."/>
            <person name="Ip J.C.-H."/>
            <person name="He X."/>
            <person name="Gao Z.-M."/>
            <person name="Perez M."/>
            <person name="Xu T."/>
            <person name="Qian P.-Y."/>
            <person name="Qiu J.-W."/>
        </authorList>
    </citation>
    <scope>NUCLEOTIDE SEQUENCE</scope>
    <source>
        <strain evidence="7">Gill1</strain>
    </source>
</reference>
<proteinExistence type="inferred from homology"/>
<protein>
    <recommendedName>
        <fullName evidence="8">Recombinase RmuC</fullName>
    </recommendedName>
</protein>
<keyword evidence="6" id="KW-0812">Transmembrane</keyword>
<keyword evidence="6" id="KW-1133">Transmembrane helix</keyword>
<evidence type="ECO:0000256" key="2">
    <source>
        <dbReference type="ARBA" id="ARBA00009840"/>
    </source>
</evidence>
<keyword evidence="3 5" id="KW-0175">Coiled coil</keyword>
<evidence type="ECO:0000313" key="7">
    <source>
        <dbReference type="EMBL" id="WXT99846.1"/>
    </source>
</evidence>
<comment type="similarity">
    <text evidence="2">Belongs to the RmuC family.</text>
</comment>
<organism evidence="7">
    <name type="scientific">Catillopecten margaritatus gill symbiont</name>
    <dbReference type="NCBI Taxonomy" id="3083288"/>
    <lineage>
        <taxon>Bacteria</taxon>
        <taxon>Pseudomonadati</taxon>
        <taxon>Pseudomonadota</taxon>
        <taxon>Gammaproteobacteria</taxon>
        <taxon>sulfur-oxidizing symbionts</taxon>
    </lineage>
</organism>
<dbReference type="PANTHER" id="PTHR30563:SF0">
    <property type="entry name" value="DNA RECOMBINATION PROTEIN RMUC"/>
    <property type="match status" value="1"/>
</dbReference>
<evidence type="ECO:0000256" key="6">
    <source>
        <dbReference type="SAM" id="Phobius"/>
    </source>
</evidence>
<dbReference type="AlphaFoldDB" id="A0AAU6PFN5"/>
<evidence type="ECO:0000256" key="5">
    <source>
        <dbReference type="SAM" id="Coils"/>
    </source>
</evidence>
<feature type="transmembrane region" description="Helical" evidence="6">
    <location>
        <begin position="6"/>
        <end position="23"/>
    </location>
</feature>
<dbReference type="GO" id="GO:0006310">
    <property type="term" value="P:DNA recombination"/>
    <property type="evidence" value="ECO:0007669"/>
    <property type="project" value="UniProtKB-KW"/>
</dbReference>
<dbReference type="PANTHER" id="PTHR30563">
    <property type="entry name" value="DNA RECOMBINATION PROTEIN RMUC"/>
    <property type="match status" value="1"/>
</dbReference>
<dbReference type="InterPro" id="IPR003798">
    <property type="entry name" value="DNA_recombination_RmuC"/>
</dbReference>
<evidence type="ECO:0000256" key="4">
    <source>
        <dbReference type="ARBA" id="ARBA00023172"/>
    </source>
</evidence>
<evidence type="ECO:0008006" key="8">
    <source>
        <dbReference type="Google" id="ProtNLM"/>
    </source>
</evidence>
<sequence length="488" mass="55644">MDNTVFILLLQVVLIGLVVFLLLKKNNLVDVSTPIKNLEEGLKSEFKDNREEVNNIAKNNREELNNSIKELTHSLTEIINKGITQQQKDQKELTSSLVKIIDKGIVQQQNEQKELTKLLTEIINSGFTHQQSKQKQSSQEAVTLIKEKFSEFNKQQSQFNTQATENIKHIEMTISGQLTHIREENSKKLEEMRNTVDEKLQSTLEKRLGESFKQVSERLEQVHKGLGEMKSVANDVGDLKKVLSNVKTRGTLGEYQLGAILEQMLSPEQYASNVATKKGSQANVEFAIKLPGKERGEGEVWIPIDAKYPREDYERLIEAYDVGDKMEIELFQKKVLKTIELFAKDIATKYIDPPHTTDFAVMYLPDEGLYAEVLRHVGLFEKLQRQYKITVTGPTTLSAFLNSLQMGFKTLAIQKRSAEVWNVLTEVKTEFSTFSDVFEKVQKQLNTASSTLETLKTTRSNVLTKKLQKVELLENDTSPLLMENNNEN</sequence>